<feature type="compositionally biased region" description="Basic and acidic residues" evidence="1">
    <location>
        <begin position="8"/>
        <end position="17"/>
    </location>
</feature>
<sequence>MATLTVSTKERRLDRNYHPMGMNKTESEGRDP</sequence>
<dbReference type="EMBL" id="AWUE01011074">
    <property type="protein sequence ID" value="OMP11020.1"/>
    <property type="molecule type" value="Genomic_DNA"/>
</dbReference>
<evidence type="ECO:0000256" key="1">
    <source>
        <dbReference type="SAM" id="MobiDB-lite"/>
    </source>
</evidence>
<comment type="caution">
    <text evidence="2">The sequence shown here is derived from an EMBL/GenBank/DDBJ whole genome shotgun (WGS) entry which is preliminary data.</text>
</comment>
<dbReference type="Proteomes" id="UP000187203">
    <property type="component" value="Unassembled WGS sequence"/>
</dbReference>
<organism evidence="2 3">
    <name type="scientific">Corchorus olitorius</name>
    <dbReference type="NCBI Taxonomy" id="93759"/>
    <lineage>
        <taxon>Eukaryota</taxon>
        <taxon>Viridiplantae</taxon>
        <taxon>Streptophyta</taxon>
        <taxon>Embryophyta</taxon>
        <taxon>Tracheophyta</taxon>
        <taxon>Spermatophyta</taxon>
        <taxon>Magnoliopsida</taxon>
        <taxon>eudicotyledons</taxon>
        <taxon>Gunneridae</taxon>
        <taxon>Pentapetalae</taxon>
        <taxon>rosids</taxon>
        <taxon>malvids</taxon>
        <taxon>Malvales</taxon>
        <taxon>Malvaceae</taxon>
        <taxon>Grewioideae</taxon>
        <taxon>Apeibeae</taxon>
        <taxon>Corchorus</taxon>
    </lineage>
</organism>
<reference evidence="3" key="1">
    <citation type="submission" date="2013-09" db="EMBL/GenBank/DDBJ databases">
        <title>Corchorus olitorius genome sequencing.</title>
        <authorList>
            <person name="Alam M."/>
            <person name="Haque M.S."/>
            <person name="Islam M.S."/>
            <person name="Emdad E.M."/>
            <person name="Islam M.M."/>
            <person name="Ahmed B."/>
            <person name="Halim A."/>
            <person name="Hossen Q.M.M."/>
            <person name="Hossain M.Z."/>
            <person name="Ahmed R."/>
            <person name="Khan M.M."/>
            <person name="Islam R."/>
            <person name="Rashid M.M."/>
            <person name="Khan S.A."/>
            <person name="Rahman M.S."/>
            <person name="Alam M."/>
            <person name="Yahiya A.S."/>
            <person name="Khan M.S."/>
            <person name="Azam M.S."/>
            <person name="Haque T."/>
            <person name="Lashkar M.Z.H."/>
            <person name="Akhand A.I."/>
            <person name="Morshed G."/>
            <person name="Roy S."/>
            <person name="Uddin K.S."/>
            <person name="Rabeya T."/>
            <person name="Hossain A.S."/>
            <person name="Chowdhury A."/>
            <person name="Snigdha A.R."/>
            <person name="Mortoza M.S."/>
            <person name="Matin S.A."/>
            <person name="Hoque S.M.E."/>
            <person name="Islam M.K."/>
            <person name="Roy D.K."/>
            <person name="Haider R."/>
            <person name="Moosa M.M."/>
            <person name="Elias S.M."/>
            <person name="Hasan A.M."/>
            <person name="Jahan S."/>
            <person name="Shafiuddin M."/>
            <person name="Mahmood N."/>
            <person name="Shommy N.S."/>
        </authorList>
    </citation>
    <scope>NUCLEOTIDE SEQUENCE [LARGE SCALE GENOMIC DNA]</scope>
    <source>
        <strain evidence="3">cv. O-4</strain>
    </source>
</reference>
<keyword evidence="3" id="KW-1185">Reference proteome</keyword>
<protein>
    <submittedName>
        <fullName evidence="2">Uncharacterized protein</fullName>
    </submittedName>
</protein>
<gene>
    <name evidence="2" type="ORF">COLO4_04081</name>
</gene>
<accession>A0A1R3KVB5</accession>
<dbReference type="AlphaFoldDB" id="A0A1R3KVB5"/>
<evidence type="ECO:0000313" key="2">
    <source>
        <dbReference type="EMBL" id="OMP11020.1"/>
    </source>
</evidence>
<proteinExistence type="predicted"/>
<evidence type="ECO:0000313" key="3">
    <source>
        <dbReference type="Proteomes" id="UP000187203"/>
    </source>
</evidence>
<feature type="region of interest" description="Disordered" evidence="1">
    <location>
        <begin position="1"/>
        <end position="32"/>
    </location>
</feature>
<name>A0A1R3KVB5_9ROSI</name>